<feature type="region of interest" description="Disordered" evidence="1">
    <location>
        <begin position="461"/>
        <end position="488"/>
    </location>
</feature>
<dbReference type="Gene3D" id="3.30.200.20">
    <property type="entry name" value="Phosphorylase Kinase, domain 1"/>
    <property type="match status" value="1"/>
</dbReference>
<keyword evidence="3" id="KW-0732">Signal</keyword>
<evidence type="ECO:0000313" key="6">
    <source>
        <dbReference type="Proteomes" id="UP001205105"/>
    </source>
</evidence>
<name>A0AAD5GXK2_9CHLO</name>
<feature type="region of interest" description="Disordered" evidence="1">
    <location>
        <begin position="540"/>
        <end position="578"/>
    </location>
</feature>
<feature type="signal peptide" evidence="3">
    <location>
        <begin position="1"/>
        <end position="23"/>
    </location>
</feature>
<reference evidence="5" key="1">
    <citation type="submission" date="2020-11" db="EMBL/GenBank/DDBJ databases">
        <title>Chlorella ohadii genome sequencing and assembly.</title>
        <authorList>
            <person name="Murik O."/>
            <person name="Treves H."/>
            <person name="Kedem I."/>
            <person name="Shotland Y."/>
            <person name="Kaplan A."/>
        </authorList>
    </citation>
    <scope>NUCLEOTIDE SEQUENCE</scope>
    <source>
        <strain evidence="5">1</strain>
    </source>
</reference>
<evidence type="ECO:0000259" key="4">
    <source>
        <dbReference type="PROSITE" id="PS50011"/>
    </source>
</evidence>
<dbReference type="Proteomes" id="UP001205105">
    <property type="component" value="Unassembled WGS sequence"/>
</dbReference>
<dbReference type="InterPro" id="IPR011009">
    <property type="entry name" value="Kinase-like_dom_sf"/>
</dbReference>
<evidence type="ECO:0000313" key="5">
    <source>
        <dbReference type="EMBL" id="KAI7836089.1"/>
    </source>
</evidence>
<dbReference type="SMART" id="SM00220">
    <property type="entry name" value="S_TKc"/>
    <property type="match status" value="1"/>
</dbReference>
<feature type="compositionally biased region" description="Low complexity" evidence="1">
    <location>
        <begin position="471"/>
        <end position="483"/>
    </location>
</feature>
<dbReference type="SUPFAM" id="SSF56112">
    <property type="entry name" value="Protein kinase-like (PK-like)"/>
    <property type="match status" value="1"/>
</dbReference>
<dbReference type="InterPro" id="IPR001245">
    <property type="entry name" value="Ser-Thr/Tyr_kinase_cat_dom"/>
</dbReference>
<dbReference type="InterPro" id="IPR051681">
    <property type="entry name" value="Ser/Thr_Kinases-Pseudokinases"/>
</dbReference>
<dbReference type="PANTHER" id="PTHR44329">
    <property type="entry name" value="SERINE/THREONINE-PROTEIN KINASE TNNI3K-RELATED"/>
    <property type="match status" value="1"/>
</dbReference>
<feature type="compositionally biased region" description="Polar residues" evidence="1">
    <location>
        <begin position="554"/>
        <end position="566"/>
    </location>
</feature>
<keyword evidence="2" id="KW-1133">Transmembrane helix</keyword>
<dbReference type="AlphaFoldDB" id="A0AAD5GXK2"/>
<comment type="caution">
    <text evidence="5">The sequence shown here is derived from an EMBL/GenBank/DDBJ whole genome shotgun (WGS) entry which is preliminary data.</text>
</comment>
<dbReference type="PANTHER" id="PTHR44329:SF214">
    <property type="entry name" value="PROTEIN KINASE DOMAIN-CONTAINING PROTEIN"/>
    <property type="match status" value="1"/>
</dbReference>
<feature type="chain" id="PRO_5041964543" description="Protein kinase domain-containing protein" evidence="3">
    <location>
        <begin position="24"/>
        <end position="931"/>
    </location>
</feature>
<feature type="domain" description="Protein kinase" evidence="4">
    <location>
        <begin position="594"/>
        <end position="916"/>
    </location>
</feature>
<dbReference type="InterPro" id="IPR000719">
    <property type="entry name" value="Prot_kinase_dom"/>
</dbReference>
<evidence type="ECO:0000256" key="1">
    <source>
        <dbReference type="SAM" id="MobiDB-lite"/>
    </source>
</evidence>
<dbReference type="PROSITE" id="PS00108">
    <property type="entry name" value="PROTEIN_KINASE_ST"/>
    <property type="match status" value="1"/>
</dbReference>
<protein>
    <recommendedName>
        <fullName evidence="4">Protein kinase domain-containing protein</fullName>
    </recommendedName>
</protein>
<dbReference type="PROSITE" id="PS50011">
    <property type="entry name" value="PROTEIN_KINASE_DOM"/>
    <property type="match status" value="1"/>
</dbReference>
<dbReference type="EMBL" id="JADXDR010000205">
    <property type="protein sequence ID" value="KAI7836089.1"/>
    <property type="molecule type" value="Genomic_DNA"/>
</dbReference>
<keyword evidence="2" id="KW-0472">Membrane</keyword>
<dbReference type="GO" id="GO:0005524">
    <property type="term" value="F:ATP binding"/>
    <property type="evidence" value="ECO:0007669"/>
    <property type="project" value="InterPro"/>
</dbReference>
<dbReference type="GO" id="GO:0004674">
    <property type="term" value="F:protein serine/threonine kinase activity"/>
    <property type="evidence" value="ECO:0007669"/>
    <property type="project" value="TreeGrafter"/>
</dbReference>
<evidence type="ECO:0000256" key="3">
    <source>
        <dbReference type="SAM" id="SignalP"/>
    </source>
</evidence>
<evidence type="ECO:0000256" key="2">
    <source>
        <dbReference type="SAM" id="Phobius"/>
    </source>
</evidence>
<dbReference type="Gene3D" id="1.10.510.10">
    <property type="entry name" value="Transferase(Phosphotransferase) domain 1"/>
    <property type="match status" value="1"/>
</dbReference>
<dbReference type="InterPro" id="IPR008271">
    <property type="entry name" value="Ser/Thr_kinase_AS"/>
</dbReference>
<sequence>MGCLQRLLLALVLSCWALSVAGAAPVLVSSPAELLGALQAASNSSEPGDAVIELQRDVTLSAGDFQGVALPYALPTGTVLTITGGDGEHSLDFGDGGSAGSGGGLPLVLLSLQPGSALVLDRLNISGTSSPEAGKAQLPTWIETSPVWPTIDAAPGAALNITNSNVQMYPNQLCSPEQIALAARNIAALAGRADAAVPDGLTGRFTDLSLQLPVANTSGAAVGTIEYFLDNTNITCTPLEPGVAAVPGDAAAPVLVSTAAELLAALQQATAAQGPASSIVELRSGIALTAEDAANLTLPLVVGANRTLQLRGAGGALPTLDFGSIPELLYMDGGSRIIVQHLNITGVPHYALLAAGLEAPVAAPVVQAPTRAAAFHLYPTINGAPGFEADIRNVNFTLPPSSQCSEEQVAQQAEFVQQQTGNLSAVWAEGLTLHVVSNTANLPVLSGTTGKQVGTMLLRSEGTNSTCTRPAGSSSTTTAAGSADDSEGSGTPGWVWAIVAVAACAAVAAGVGALLWRRHRQHRPARLVDKAAAIEEAGGDSLGKESASGGARQCASTSQQASTHTNEGVLDSHGSGETKADSLMRARVGFIEGLTLGGVIGGGAQGKVYKGRWRGTPVAVKVIQTTVVPEARVDLNHESMLSTSLSHPNVCQSYKSCVVQVLPDAGGLDGCGIAADSASSPRVSPSTGTFKVVSSLTDRNTLVRVMDPGAVLEPGMYEAWIVSEFADRGSLADALKSGLLKGGAERDMPATMLCLLDIARGLEFLHSCNIVHGDIKPHNVLIKTENRDRRGYVCKLADFGLSHLLGEEQTHVQTASWGTVSHAAPELLRDSWLTKKADIYALGLVMWACLTGAPAYEGIAAMRIIHLVTTQQHRLPIPPDVPEALADLIRSCWAEQAADRPDASQVVKALAAYGTLISPTAAARKAARSAQ</sequence>
<organism evidence="5 6">
    <name type="scientific">Chlorella ohadii</name>
    <dbReference type="NCBI Taxonomy" id="2649997"/>
    <lineage>
        <taxon>Eukaryota</taxon>
        <taxon>Viridiplantae</taxon>
        <taxon>Chlorophyta</taxon>
        <taxon>core chlorophytes</taxon>
        <taxon>Trebouxiophyceae</taxon>
        <taxon>Chlorellales</taxon>
        <taxon>Chlorellaceae</taxon>
        <taxon>Chlorella clade</taxon>
        <taxon>Chlorella</taxon>
    </lineage>
</organism>
<keyword evidence="2" id="KW-0812">Transmembrane</keyword>
<proteinExistence type="predicted"/>
<dbReference type="Pfam" id="PF07714">
    <property type="entry name" value="PK_Tyr_Ser-Thr"/>
    <property type="match status" value="2"/>
</dbReference>
<feature type="transmembrane region" description="Helical" evidence="2">
    <location>
        <begin position="494"/>
        <end position="516"/>
    </location>
</feature>
<gene>
    <name evidence="5" type="ORF">COHA_010017</name>
</gene>
<keyword evidence="6" id="KW-1185">Reference proteome</keyword>
<accession>A0AAD5GXK2</accession>